<proteinExistence type="predicted"/>
<dbReference type="Pfam" id="PF13817">
    <property type="entry name" value="DDE_Tnp_IS66_C"/>
    <property type="match status" value="1"/>
</dbReference>
<evidence type="ECO:0000313" key="2">
    <source>
        <dbReference type="Proteomes" id="UP000289664"/>
    </source>
</evidence>
<dbReference type="Proteomes" id="UP000289664">
    <property type="component" value="Chromosome"/>
</dbReference>
<dbReference type="eggNOG" id="COG4974">
    <property type="taxonomic scope" value="Bacteria"/>
</dbReference>
<dbReference type="STRING" id="411468.CLOSCI_02825"/>
<protein>
    <submittedName>
        <fullName evidence="1">Uncharacterized protein</fullName>
    </submittedName>
</protein>
<dbReference type="PANTHER" id="PTHR33678:SF1">
    <property type="entry name" value="BLL1576 PROTEIN"/>
    <property type="match status" value="1"/>
</dbReference>
<reference evidence="1 2" key="1">
    <citation type="journal article" date="2019" name="Appl. Environ. Microbiol.">
        <title>Clostridium scindens ATCC 35704: integration of nutritional requirements, the complete genome sequence, and global transcriptional responses to bile acids.</title>
        <authorList>
            <person name="Devendran S."/>
            <person name="Shrestha R."/>
            <person name="Alves J.M.P."/>
            <person name="Wolf P.G."/>
            <person name="Ly L."/>
            <person name="Hernandez A.G."/>
            <person name="Mendez-Garcia C."/>
            <person name="Inboden A."/>
            <person name="Wiley J."/>
            <person name="Paul O."/>
            <person name="Allen A."/>
            <person name="Springer E."/>
            <person name="Wright C.L."/>
            <person name="Fields C.J."/>
            <person name="Daniel S.L."/>
            <person name="Ridlon J.M."/>
        </authorList>
    </citation>
    <scope>NUCLEOTIDE SEQUENCE [LARGE SCALE GENOMIC DNA]</scope>
    <source>
        <strain evidence="1 2">ATCC 35704</strain>
    </source>
</reference>
<gene>
    <name evidence="1" type="ORF">HDCHBGLK_01861</name>
</gene>
<dbReference type="HOGENOM" id="CLU_023034_5_2_9"/>
<accession>B0NH70</accession>
<dbReference type="InterPro" id="IPR004291">
    <property type="entry name" value="Transposase_IS66_central"/>
</dbReference>
<dbReference type="InterPro" id="IPR039552">
    <property type="entry name" value="IS66_C"/>
</dbReference>
<dbReference type="GeneID" id="62696069"/>
<dbReference type="RefSeq" id="WP_004605523.1">
    <property type="nucleotide sequence ID" value="NZ_CP036170.1"/>
</dbReference>
<dbReference type="OrthoDB" id="9760067at2"/>
<dbReference type="EMBL" id="CP036170">
    <property type="protein sequence ID" value="QBF74459.1"/>
    <property type="molecule type" value="Genomic_DNA"/>
</dbReference>
<dbReference type="Pfam" id="PF03050">
    <property type="entry name" value="DDE_Tnp_IS66"/>
    <property type="match status" value="1"/>
</dbReference>
<name>B0NH70_CLOS5</name>
<organism evidence="1 2">
    <name type="scientific">Clostridium scindens (strain ATCC 35704 / DSM 5676 / VPI 13733 / 19)</name>
    <dbReference type="NCBI Taxonomy" id="411468"/>
    <lineage>
        <taxon>Bacteria</taxon>
        <taxon>Bacillati</taxon>
        <taxon>Bacillota</taxon>
        <taxon>Clostridia</taxon>
        <taxon>Lachnospirales</taxon>
        <taxon>Lachnospiraceae</taxon>
    </lineage>
</organism>
<dbReference type="KEGG" id="csci:HDCHBGLK_01861"/>
<sequence>MTDGLEQYHKLAREQEGLINANCLAHARRHYANTIKVMGKGNPEAVKSLVAYKALVQIEAIHDLEGALRDLTPEKRLKERRTSIRPLVEAYFAWVKEIIASRTVLPKSETGKGLRYSSNQEEYLKVFLSDGEVSIDDSASERVLRNFTIGRKNWVTINTVRGAQASAIIYSITETARANNLNVYYYIKHLLTQLPQHIDKNGNIEQSLLEPLMPWSKELPVDCYSKRRS</sequence>
<dbReference type="InterPro" id="IPR052344">
    <property type="entry name" value="Transposase-related"/>
</dbReference>
<evidence type="ECO:0000313" key="1">
    <source>
        <dbReference type="EMBL" id="QBF74459.1"/>
    </source>
</evidence>
<dbReference type="AlphaFoldDB" id="B0NH70"/>
<keyword evidence="2" id="KW-1185">Reference proteome</keyword>
<dbReference type="PANTHER" id="PTHR33678">
    <property type="entry name" value="BLL1576 PROTEIN"/>
    <property type="match status" value="1"/>
</dbReference>